<reference evidence="2 4" key="1">
    <citation type="submission" date="2015-09" db="EMBL/GenBank/DDBJ databases">
        <authorList>
            <consortium name="Swine Surveillance"/>
        </authorList>
    </citation>
    <scope>NUCLEOTIDE SEQUENCE [LARGE SCALE GENOMIC DNA]</scope>
    <source>
        <strain evidence="2 4">CECT 8399</strain>
    </source>
</reference>
<organism evidence="2 4">
    <name type="scientific">Leisingera aquaemixtae</name>
    <dbReference type="NCBI Taxonomy" id="1396826"/>
    <lineage>
        <taxon>Bacteria</taxon>
        <taxon>Pseudomonadati</taxon>
        <taxon>Pseudomonadota</taxon>
        <taxon>Alphaproteobacteria</taxon>
        <taxon>Rhodobacterales</taxon>
        <taxon>Roseobacteraceae</taxon>
        <taxon>Leisingera</taxon>
    </lineage>
</organism>
<accession>A0A0P1HE83</accession>
<dbReference type="AlphaFoldDB" id="A0A0P1HE83"/>
<gene>
    <name evidence="3" type="ORF">K3718_10715</name>
    <name evidence="2" type="ORF">PHA8399_04194</name>
</gene>
<protein>
    <submittedName>
        <fullName evidence="2">Uncharacterized protein</fullName>
    </submittedName>
</protein>
<evidence type="ECO:0000313" key="3">
    <source>
        <dbReference type="EMBL" id="UWQ40051.1"/>
    </source>
</evidence>
<evidence type="ECO:0000313" key="5">
    <source>
        <dbReference type="Proteomes" id="UP001058514"/>
    </source>
</evidence>
<dbReference type="Proteomes" id="UP000051326">
    <property type="component" value="Unassembled WGS sequence"/>
</dbReference>
<evidence type="ECO:0000313" key="4">
    <source>
        <dbReference type="Proteomes" id="UP000051326"/>
    </source>
</evidence>
<dbReference type="EMBL" id="CYSR01000040">
    <property type="protein sequence ID" value="CUI02033.1"/>
    <property type="molecule type" value="Genomic_DNA"/>
</dbReference>
<feature type="region of interest" description="Disordered" evidence="1">
    <location>
        <begin position="1"/>
        <end position="26"/>
    </location>
</feature>
<reference evidence="3" key="2">
    <citation type="submission" date="2021-08" db="EMBL/GenBank/DDBJ databases">
        <authorList>
            <person name="Nwanade C."/>
            <person name="Wang M."/>
            <person name="Masoudi A."/>
            <person name="Yu Z."/>
            <person name="Liu J."/>
        </authorList>
    </citation>
    <scope>NUCLEOTIDE SEQUENCE</scope>
    <source>
        <strain evidence="3">S166</strain>
    </source>
</reference>
<sequence>MVQSRFKRPSGFEGNQTDPEESYRAGYQHGTRVLLRYLEANPKPDLDHIKKWVNAELTGWRHDTSAEPVPPAL</sequence>
<keyword evidence="5" id="KW-1185">Reference proteome</keyword>
<dbReference type="EMBL" id="CP081051">
    <property type="protein sequence ID" value="UWQ40051.1"/>
    <property type="molecule type" value="Genomic_DNA"/>
</dbReference>
<dbReference type="STRING" id="1396826.PHA8399_04194"/>
<proteinExistence type="predicted"/>
<dbReference type="Proteomes" id="UP001058514">
    <property type="component" value="Chromosome"/>
</dbReference>
<name>A0A0P1HE83_9RHOB</name>
<evidence type="ECO:0000313" key="2">
    <source>
        <dbReference type="EMBL" id="CUI02033.1"/>
    </source>
</evidence>
<evidence type="ECO:0000256" key="1">
    <source>
        <dbReference type="SAM" id="MobiDB-lite"/>
    </source>
</evidence>
<dbReference type="RefSeq" id="WP_058287999.1">
    <property type="nucleotide sequence ID" value="NZ_CP041159.1"/>
</dbReference>